<dbReference type="KEGG" id="ntd:EGO55_04900"/>
<dbReference type="RefSeq" id="WP_021691354.1">
    <property type="nucleotide sequence ID" value="NZ_BASZ01000009.1"/>
</dbReference>
<evidence type="ECO:0000256" key="1">
    <source>
        <dbReference type="SAM" id="Phobius"/>
    </source>
</evidence>
<dbReference type="OrthoDB" id="7427721at2"/>
<evidence type="ECO:0000313" key="4">
    <source>
        <dbReference type="Proteomes" id="UP000016568"/>
    </source>
</evidence>
<feature type="domain" description="TadE-like" evidence="2">
    <location>
        <begin position="16"/>
        <end position="55"/>
    </location>
</feature>
<evidence type="ECO:0000313" key="3">
    <source>
        <dbReference type="EMBL" id="GAD50536.1"/>
    </source>
</evidence>
<keyword evidence="1" id="KW-0472">Membrane</keyword>
<evidence type="ECO:0000259" key="2">
    <source>
        <dbReference type="Pfam" id="PF07811"/>
    </source>
</evidence>
<keyword evidence="1" id="KW-0812">Transmembrane</keyword>
<protein>
    <recommendedName>
        <fullName evidence="2">TadE-like domain-containing protein</fullName>
    </recommendedName>
</protein>
<dbReference type="Proteomes" id="UP000016568">
    <property type="component" value="Unassembled WGS sequence"/>
</dbReference>
<keyword evidence="1" id="KW-1133">Transmembrane helix</keyword>
<organism evidence="3 4">
    <name type="scientific">Caenibius tardaugens NBRC 16725</name>
    <dbReference type="NCBI Taxonomy" id="1219035"/>
    <lineage>
        <taxon>Bacteria</taxon>
        <taxon>Pseudomonadati</taxon>
        <taxon>Pseudomonadota</taxon>
        <taxon>Alphaproteobacteria</taxon>
        <taxon>Sphingomonadales</taxon>
        <taxon>Erythrobacteraceae</taxon>
        <taxon>Caenibius</taxon>
    </lineage>
</organism>
<dbReference type="Pfam" id="PF07811">
    <property type="entry name" value="TadE"/>
    <property type="match status" value="1"/>
</dbReference>
<feature type="transmembrane region" description="Helical" evidence="1">
    <location>
        <begin position="20"/>
        <end position="41"/>
    </location>
</feature>
<dbReference type="EMBL" id="BASZ01000009">
    <property type="protein sequence ID" value="GAD50536.1"/>
    <property type="molecule type" value="Genomic_DNA"/>
</dbReference>
<gene>
    <name evidence="3" type="ORF">NT2_09_01440</name>
</gene>
<keyword evidence="4" id="KW-1185">Reference proteome</keyword>
<proteinExistence type="predicted"/>
<dbReference type="eggNOG" id="COG4961">
    <property type="taxonomic scope" value="Bacteria"/>
</dbReference>
<reference evidence="3 4" key="1">
    <citation type="submission" date="2013-09" db="EMBL/GenBank/DDBJ databases">
        <title>Whole genome shotgun sequence of Novosphingobium tardaugens NBRC 16725.</title>
        <authorList>
            <person name="Isaki S."/>
            <person name="Hosoyama A."/>
            <person name="Tsuchikane K."/>
            <person name="Katsumata H."/>
            <person name="Ando Y."/>
            <person name="Yamazaki S."/>
            <person name="Fujita N."/>
        </authorList>
    </citation>
    <scope>NUCLEOTIDE SEQUENCE [LARGE SCALE GENOMIC DNA]</scope>
    <source>
        <strain evidence="3 4">NBRC 16725</strain>
    </source>
</reference>
<dbReference type="AlphaFoldDB" id="U2YAS7"/>
<dbReference type="InterPro" id="IPR012495">
    <property type="entry name" value="TadE-like_dom"/>
</dbReference>
<accession>U2YAS7</accession>
<comment type="caution">
    <text evidence="3">The sequence shown here is derived from an EMBL/GenBank/DDBJ whole genome shotgun (WGS) entry which is preliminary data.</text>
</comment>
<name>U2YAS7_9SPHN</name>
<sequence>MMEALLLRRLARDQKGAAIIEFALLAPALIGACIGILAIGIQLQNYSAMRSLASDMNRYTVVEYQKSNRMTAAQITDVTSALAVNPLYGLKGDRFTVSVEEAASPIAGAKKFTMTLSYSPFLSFYGMNPLTFSHKQNIYVSAGT</sequence>